<dbReference type="InterPro" id="IPR050795">
    <property type="entry name" value="Asn_Synthetase"/>
</dbReference>
<evidence type="ECO:0000256" key="2">
    <source>
        <dbReference type="ARBA" id="ARBA00012737"/>
    </source>
</evidence>
<evidence type="ECO:0000256" key="8">
    <source>
        <dbReference type="ARBA" id="ARBA00030234"/>
    </source>
</evidence>
<dbReference type="EC" id="6.3.5.4" evidence="2"/>
<comment type="catalytic activity">
    <reaction evidence="9">
        <text>L-aspartate + L-glutamine + ATP + H2O = L-asparagine + L-glutamate + AMP + diphosphate + H(+)</text>
        <dbReference type="Rhea" id="RHEA:12228"/>
        <dbReference type="ChEBI" id="CHEBI:15377"/>
        <dbReference type="ChEBI" id="CHEBI:15378"/>
        <dbReference type="ChEBI" id="CHEBI:29985"/>
        <dbReference type="ChEBI" id="CHEBI:29991"/>
        <dbReference type="ChEBI" id="CHEBI:30616"/>
        <dbReference type="ChEBI" id="CHEBI:33019"/>
        <dbReference type="ChEBI" id="CHEBI:58048"/>
        <dbReference type="ChEBI" id="CHEBI:58359"/>
        <dbReference type="ChEBI" id="CHEBI:456215"/>
        <dbReference type="EC" id="6.3.5.4"/>
    </reaction>
</comment>
<feature type="domain" description="Glutamine amidotransferase type-2" evidence="10">
    <location>
        <begin position="2"/>
        <end position="198"/>
    </location>
</feature>
<protein>
    <recommendedName>
        <fullName evidence="2">asparagine synthase (glutamine-hydrolyzing)</fullName>
        <ecNumber evidence="2">6.3.5.4</ecNumber>
    </recommendedName>
    <alternativeName>
        <fullName evidence="8">Glutamine-dependent asparagine synthetase</fullName>
    </alternativeName>
</protein>
<name>A0A6C0BFP6_9ZZZZ</name>
<keyword evidence="6" id="KW-0067">ATP-binding</keyword>
<organism evidence="11">
    <name type="scientific">viral metagenome</name>
    <dbReference type="NCBI Taxonomy" id="1070528"/>
    <lineage>
        <taxon>unclassified sequences</taxon>
        <taxon>metagenomes</taxon>
        <taxon>organismal metagenomes</taxon>
    </lineage>
</organism>
<evidence type="ECO:0000256" key="9">
    <source>
        <dbReference type="ARBA" id="ARBA00048741"/>
    </source>
</evidence>
<dbReference type="GO" id="GO:0005524">
    <property type="term" value="F:ATP binding"/>
    <property type="evidence" value="ECO:0007669"/>
    <property type="project" value="UniProtKB-KW"/>
</dbReference>
<dbReference type="InterPro" id="IPR017932">
    <property type="entry name" value="GATase_2_dom"/>
</dbReference>
<dbReference type="Pfam" id="PF13537">
    <property type="entry name" value="GATase_7"/>
    <property type="match status" value="1"/>
</dbReference>
<accession>A0A6C0BFP6</accession>
<dbReference type="PROSITE" id="PS51278">
    <property type="entry name" value="GATASE_TYPE_2"/>
    <property type="match status" value="1"/>
</dbReference>
<reference evidence="11" key="1">
    <citation type="journal article" date="2020" name="Nature">
        <title>Giant virus diversity and host interactions through global metagenomics.</title>
        <authorList>
            <person name="Schulz F."/>
            <person name="Roux S."/>
            <person name="Paez-Espino D."/>
            <person name="Jungbluth S."/>
            <person name="Walsh D.A."/>
            <person name="Denef V.J."/>
            <person name="McMahon K.D."/>
            <person name="Konstantinidis K.T."/>
            <person name="Eloe-Fadrosh E.A."/>
            <person name="Kyrpides N.C."/>
            <person name="Woyke T."/>
        </authorList>
    </citation>
    <scope>NUCLEOTIDE SEQUENCE</scope>
    <source>
        <strain evidence="11">GVMAG-M-3300013004-44</strain>
    </source>
</reference>
<dbReference type="PIRSF" id="PIRSF001589">
    <property type="entry name" value="Asn_synthetase_glu-h"/>
    <property type="match status" value="1"/>
</dbReference>
<keyword evidence="4" id="KW-0028">Amino-acid biosynthesis</keyword>
<evidence type="ECO:0000256" key="5">
    <source>
        <dbReference type="ARBA" id="ARBA00022741"/>
    </source>
</evidence>
<evidence type="ECO:0000313" key="11">
    <source>
        <dbReference type="EMBL" id="QHS91127.1"/>
    </source>
</evidence>
<dbReference type="GO" id="GO:0004066">
    <property type="term" value="F:asparagine synthase (glutamine-hydrolyzing) activity"/>
    <property type="evidence" value="ECO:0007669"/>
    <property type="project" value="UniProtKB-EC"/>
</dbReference>
<dbReference type="SUPFAM" id="SSF52402">
    <property type="entry name" value="Adenine nucleotide alpha hydrolases-like"/>
    <property type="match status" value="1"/>
</dbReference>
<evidence type="ECO:0000256" key="7">
    <source>
        <dbReference type="ARBA" id="ARBA00022888"/>
    </source>
</evidence>
<keyword evidence="5" id="KW-0547">Nucleotide-binding</keyword>
<dbReference type="Pfam" id="PF00733">
    <property type="entry name" value="Asn_synthase"/>
    <property type="match status" value="2"/>
</dbReference>
<dbReference type="AlphaFoldDB" id="A0A6C0BFP6"/>
<dbReference type="CDD" id="cd01991">
    <property type="entry name" value="Asn_synthase_B_C"/>
    <property type="match status" value="1"/>
</dbReference>
<comment type="pathway">
    <text evidence="1">Amino-acid biosynthesis; L-asparagine biosynthesis; L-asparagine from L-aspartate (L-Gln route): step 1/1.</text>
</comment>
<dbReference type="SUPFAM" id="SSF56235">
    <property type="entry name" value="N-terminal nucleophile aminohydrolases (Ntn hydrolases)"/>
    <property type="match status" value="1"/>
</dbReference>
<dbReference type="PANTHER" id="PTHR11772">
    <property type="entry name" value="ASPARAGINE SYNTHETASE"/>
    <property type="match status" value="1"/>
</dbReference>
<evidence type="ECO:0000256" key="3">
    <source>
        <dbReference type="ARBA" id="ARBA00022598"/>
    </source>
</evidence>
<dbReference type="InterPro" id="IPR001962">
    <property type="entry name" value="Asn_synthase"/>
</dbReference>
<sequence>MCGIWAYIQLQEKGIPISKCFDDFYKLKHRGPTNSYFETYENVCIGFHRLAIIDDTFHSNQPFLLEDEDRTIIFICNGEIYNFKDLISHYDLDNIKNDCLVLPTIYMKLCKKRQERFFCDVIRNDVSGEFAFVLFEFKSKVLTKVIACRDEIGIRPLYYHPTLTSDSLFFTSELKGGLHYEGELIEFPPGHLMTYHFNETVTVESEDYSSVYTAHPPRCFFDERLQTLWGEYEPTDAEYLEEVRLSVEHSVKRRLVADKPMAFLLSGGVDSSLVAAISAQTLSEPIRTFCCGMSEGTDLKFARDVAAHIGSIHTEVFFTPEEGLAAIPDVIRTIESWDTTTVRASVGQYLVSKYIGTQTDCKVVMVGEGPDEVCSSYLFNWYAPNGEALAGAAKEYVKKIHYYDVKRADRCISRWGLEGRVPLLDPEFIRSYWTIPFEERMPTYHQMEKWWLRKAFEGTLLPEHVLWRKKEAFSDGVSGEKSWYQIIQEWVQDKVTEEEMANAATTYPYCTPKTREAYYYRKLFCEFVGEHRQEVIPGYWQPKWSANGTEVTDYIDPSARVLSVYNA</sequence>
<keyword evidence="3" id="KW-0436">Ligase</keyword>
<dbReference type="GO" id="GO:0006529">
    <property type="term" value="P:asparagine biosynthetic process"/>
    <property type="evidence" value="ECO:0007669"/>
    <property type="project" value="UniProtKB-KW"/>
</dbReference>
<dbReference type="PANTHER" id="PTHR11772:SF23">
    <property type="entry name" value="ASPARAGINE SYNTHETASE [GLUTAMINE-HYDROLYZING]"/>
    <property type="match status" value="1"/>
</dbReference>
<evidence type="ECO:0000256" key="6">
    <source>
        <dbReference type="ARBA" id="ARBA00022840"/>
    </source>
</evidence>
<proteinExistence type="predicted"/>
<keyword evidence="7" id="KW-0061">Asparagine biosynthesis</keyword>
<evidence type="ECO:0000259" key="10">
    <source>
        <dbReference type="PROSITE" id="PS51278"/>
    </source>
</evidence>
<dbReference type="Gene3D" id="3.60.20.10">
    <property type="entry name" value="Glutamine Phosphoribosylpyrophosphate, subunit 1, domain 1"/>
    <property type="match status" value="1"/>
</dbReference>
<evidence type="ECO:0000256" key="4">
    <source>
        <dbReference type="ARBA" id="ARBA00022605"/>
    </source>
</evidence>
<dbReference type="Gene3D" id="3.40.50.620">
    <property type="entry name" value="HUPs"/>
    <property type="match status" value="1"/>
</dbReference>
<dbReference type="EMBL" id="MN739155">
    <property type="protein sequence ID" value="QHS91127.1"/>
    <property type="molecule type" value="Genomic_DNA"/>
</dbReference>
<dbReference type="InterPro" id="IPR014729">
    <property type="entry name" value="Rossmann-like_a/b/a_fold"/>
</dbReference>
<dbReference type="GO" id="GO:0005829">
    <property type="term" value="C:cytosol"/>
    <property type="evidence" value="ECO:0007669"/>
    <property type="project" value="TreeGrafter"/>
</dbReference>
<dbReference type="InterPro" id="IPR029055">
    <property type="entry name" value="Ntn_hydrolases_N"/>
</dbReference>
<evidence type="ECO:0000256" key="1">
    <source>
        <dbReference type="ARBA" id="ARBA00005187"/>
    </source>
</evidence>
<dbReference type="InterPro" id="IPR006426">
    <property type="entry name" value="Asn_synth_AEB"/>
</dbReference>